<reference evidence="1 2" key="1">
    <citation type="submission" date="2016-06" db="EMBL/GenBank/DDBJ databases">
        <title>The Draft Genome Sequence and Annotation of the Desert Woodrat Neotoma lepida.</title>
        <authorList>
            <person name="Campbell M."/>
            <person name="Oakeson K.F."/>
            <person name="Yandell M."/>
            <person name="Halpert J.R."/>
            <person name="Dearing D."/>
        </authorList>
    </citation>
    <scope>NUCLEOTIDE SEQUENCE [LARGE SCALE GENOMIC DNA]</scope>
    <source>
        <strain evidence="1">417</strain>
        <tissue evidence="1">Liver</tissue>
    </source>
</reference>
<dbReference type="Proteomes" id="UP000092124">
    <property type="component" value="Unassembled WGS sequence"/>
</dbReference>
<dbReference type="AlphaFoldDB" id="A0A1A6HYW2"/>
<sequence>MLTRGSSGWIQSHLQLGLFHSLQFSLQHIFLTEPSNFGTPLIPTREEGAITVGRHQTRPEHSASEPAAQLPIEMSCQTNLTSSNRVMNF</sequence>
<comment type="caution">
    <text evidence="1">The sequence shown here is derived from an EMBL/GenBank/DDBJ whole genome shotgun (WGS) entry which is preliminary data.</text>
</comment>
<keyword evidence="2" id="KW-1185">Reference proteome</keyword>
<organism evidence="1 2">
    <name type="scientific">Neotoma lepida</name>
    <name type="common">Desert woodrat</name>
    <dbReference type="NCBI Taxonomy" id="56216"/>
    <lineage>
        <taxon>Eukaryota</taxon>
        <taxon>Metazoa</taxon>
        <taxon>Chordata</taxon>
        <taxon>Craniata</taxon>
        <taxon>Vertebrata</taxon>
        <taxon>Euteleostomi</taxon>
        <taxon>Mammalia</taxon>
        <taxon>Eutheria</taxon>
        <taxon>Euarchontoglires</taxon>
        <taxon>Glires</taxon>
        <taxon>Rodentia</taxon>
        <taxon>Myomorpha</taxon>
        <taxon>Muroidea</taxon>
        <taxon>Cricetidae</taxon>
        <taxon>Neotominae</taxon>
        <taxon>Neotoma</taxon>
    </lineage>
</organism>
<proteinExistence type="predicted"/>
<accession>A0A1A6HYW2</accession>
<evidence type="ECO:0000313" key="2">
    <source>
        <dbReference type="Proteomes" id="UP000092124"/>
    </source>
</evidence>
<protein>
    <submittedName>
        <fullName evidence="1">Uncharacterized protein</fullName>
    </submittedName>
</protein>
<gene>
    <name evidence="1" type="ORF">A6R68_23086</name>
</gene>
<evidence type="ECO:0000313" key="1">
    <source>
        <dbReference type="EMBL" id="OBS82912.1"/>
    </source>
</evidence>
<name>A0A1A6HYW2_NEOLE</name>
<dbReference type="EMBL" id="LZPO01007974">
    <property type="protein sequence ID" value="OBS82912.1"/>
    <property type="molecule type" value="Genomic_DNA"/>
</dbReference>